<protein>
    <submittedName>
        <fullName evidence="2">DNA-binding transcriptional dual regulator Crp</fullName>
    </submittedName>
</protein>
<dbReference type="AlphaFoldDB" id="A0A1J5SIU9"/>
<comment type="caution">
    <text evidence="2">The sequence shown here is derived from an EMBL/GenBank/DDBJ whole genome shotgun (WGS) entry which is preliminary data.</text>
</comment>
<accession>A0A1J5SIU9</accession>
<proteinExistence type="predicted"/>
<dbReference type="Gene3D" id="2.60.120.10">
    <property type="entry name" value="Jelly Rolls"/>
    <property type="match status" value="1"/>
</dbReference>
<dbReference type="InterPro" id="IPR014710">
    <property type="entry name" value="RmlC-like_jellyroll"/>
</dbReference>
<sequence length="180" mass="21242">MFKNSDSISTEWNKFEHLFKRQEIPAKTILLREGAISKKAFFIEKGCIRLFFNNNGKDITFQFFFEGEGVSSVESFRTNQPSLFSIETIEPCIVHVISKKKFQTILSSSSLIKQQIEEFTFLRMILYQKLFLSRIKDNPQKRYEELLKNYPKILQRIPQHYIASYLGITAVSLSRIRKRK</sequence>
<dbReference type="InterPro" id="IPR000595">
    <property type="entry name" value="cNMP-bd_dom"/>
</dbReference>
<dbReference type="SUPFAM" id="SSF51206">
    <property type="entry name" value="cAMP-binding domain-like"/>
    <property type="match status" value="1"/>
</dbReference>
<organism evidence="2">
    <name type="scientific">mine drainage metagenome</name>
    <dbReference type="NCBI Taxonomy" id="410659"/>
    <lineage>
        <taxon>unclassified sequences</taxon>
        <taxon>metagenomes</taxon>
        <taxon>ecological metagenomes</taxon>
    </lineage>
</organism>
<reference evidence="2" key="1">
    <citation type="submission" date="2016-10" db="EMBL/GenBank/DDBJ databases">
        <title>Sequence of Gallionella enrichment culture.</title>
        <authorList>
            <person name="Poehlein A."/>
            <person name="Muehling M."/>
            <person name="Daniel R."/>
        </authorList>
    </citation>
    <scope>NUCLEOTIDE SEQUENCE</scope>
</reference>
<gene>
    <name evidence="2" type="ORF">GALL_95030</name>
</gene>
<dbReference type="SMART" id="SM00100">
    <property type="entry name" value="cNMP"/>
    <property type="match status" value="1"/>
</dbReference>
<name>A0A1J5SIU9_9ZZZZ</name>
<dbReference type="CDD" id="cd00038">
    <property type="entry name" value="CAP_ED"/>
    <property type="match status" value="1"/>
</dbReference>
<dbReference type="PROSITE" id="PS50042">
    <property type="entry name" value="CNMP_BINDING_3"/>
    <property type="match status" value="1"/>
</dbReference>
<dbReference type="InterPro" id="IPR018490">
    <property type="entry name" value="cNMP-bd_dom_sf"/>
</dbReference>
<evidence type="ECO:0000313" key="2">
    <source>
        <dbReference type="EMBL" id="OIR08335.1"/>
    </source>
</evidence>
<keyword evidence="2" id="KW-0238">DNA-binding</keyword>
<evidence type="ECO:0000259" key="1">
    <source>
        <dbReference type="PROSITE" id="PS50042"/>
    </source>
</evidence>
<dbReference type="GO" id="GO:0003677">
    <property type="term" value="F:DNA binding"/>
    <property type="evidence" value="ECO:0007669"/>
    <property type="project" value="UniProtKB-KW"/>
</dbReference>
<feature type="domain" description="Cyclic nucleotide-binding" evidence="1">
    <location>
        <begin position="24"/>
        <end position="123"/>
    </location>
</feature>
<dbReference type="Pfam" id="PF00027">
    <property type="entry name" value="cNMP_binding"/>
    <property type="match status" value="1"/>
</dbReference>
<dbReference type="EMBL" id="MLJW01000032">
    <property type="protein sequence ID" value="OIR08335.1"/>
    <property type="molecule type" value="Genomic_DNA"/>
</dbReference>